<dbReference type="Proteomes" id="UP000749559">
    <property type="component" value="Unassembled WGS sequence"/>
</dbReference>
<organism evidence="2 3">
    <name type="scientific">Owenia fusiformis</name>
    <name type="common">Polychaete worm</name>
    <dbReference type="NCBI Taxonomy" id="6347"/>
    <lineage>
        <taxon>Eukaryota</taxon>
        <taxon>Metazoa</taxon>
        <taxon>Spiralia</taxon>
        <taxon>Lophotrochozoa</taxon>
        <taxon>Annelida</taxon>
        <taxon>Polychaeta</taxon>
        <taxon>Sedentaria</taxon>
        <taxon>Canalipalpata</taxon>
        <taxon>Sabellida</taxon>
        <taxon>Oweniida</taxon>
        <taxon>Oweniidae</taxon>
        <taxon>Owenia</taxon>
    </lineage>
</organism>
<feature type="region of interest" description="Disordered" evidence="1">
    <location>
        <begin position="191"/>
        <end position="271"/>
    </location>
</feature>
<feature type="compositionally biased region" description="Polar residues" evidence="1">
    <location>
        <begin position="214"/>
        <end position="245"/>
    </location>
</feature>
<name>A0A8J1U7Y0_OWEFU</name>
<gene>
    <name evidence="2" type="ORF">OFUS_LOCUS1107</name>
</gene>
<feature type="region of interest" description="Disordered" evidence="1">
    <location>
        <begin position="364"/>
        <end position="389"/>
    </location>
</feature>
<keyword evidence="3" id="KW-1185">Reference proteome</keyword>
<feature type="compositionally biased region" description="Polar residues" evidence="1">
    <location>
        <begin position="500"/>
        <end position="518"/>
    </location>
</feature>
<protein>
    <submittedName>
        <fullName evidence="2">Uncharacterized protein</fullName>
    </submittedName>
</protein>
<feature type="compositionally biased region" description="Basic and acidic residues" evidence="1">
    <location>
        <begin position="429"/>
        <end position="454"/>
    </location>
</feature>
<comment type="caution">
    <text evidence="2">The sequence shown here is derived from an EMBL/GenBank/DDBJ whole genome shotgun (WGS) entry which is preliminary data.</text>
</comment>
<evidence type="ECO:0000313" key="2">
    <source>
        <dbReference type="EMBL" id="CAH1773519.1"/>
    </source>
</evidence>
<accession>A0A8J1U7Y0</accession>
<dbReference type="EMBL" id="CAIIXF020000001">
    <property type="protein sequence ID" value="CAH1773519.1"/>
    <property type="molecule type" value="Genomic_DNA"/>
</dbReference>
<feature type="region of interest" description="Disordered" evidence="1">
    <location>
        <begin position="408"/>
        <end position="569"/>
    </location>
</feature>
<proteinExistence type="predicted"/>
<reference evidence="2" key="1">
    <citation type="submission" date="2022-03" db="EMBL/GenBank/DDBJ databases">
        <authorList>
            <person name="Martin C."/>
        </authorList>
    </citation>
    <scope>NUCLEOTIDE SEQUENCE</scope>
</reference>
<feature type="compositionally biased region" description="Polar residues" evidence="1">
    <location>
        <begin position="411"/>
        <end position="427"/>
    </location>
</feature>
<dbReference type="AlphaFoldDB" id="A0A8J1U7Y0"/>
<evidence type="ECO:0000313" key="3">
    <source>
        <dbReference type="Proteomes" id="UP000749559"/>
    </source>
</evidence>
<sequence>MDDTPNSPTNHIRLTGPRFPHNALLKIQQTNSELFFPGFSKHLDSINHTFSPPVTLTGSQSQQSKMSYVSTGTSSPIAAPPMAPGSMMQMMMSPSANVVSHNDSQYGNNDINDYAQTSAYNNMNNEMITSQQSMFPIPTPSQEALRATAYRGMVPCAPRMYPYRMPQMAYNMPPYPTAMAVPYPVQMKRAGSVYQPPPQGSPDLTPLGPGFSPNRHTVSDGTNNTQPSEQNDTPKASNTGTSVPESDNVKQDNETSAKIQESNVEAIGEDEISNLPEENTCTIERSLKEVICLYIEHLVEENEAKTGISQALTPPTPLNFELEAYFQEAERKDIPFPTDKFRNWLECNNMRLEVDVVANKLTNNSGKMPDIGHASSSQSPMKSQEHVENSHDLLDEYRKAYYDSINRKSTKGNNLSVSDATISQDSQSEIEHCEPAQEMNDKPSDTIEKSKVSESDEQTQADEPAQPESVSECINTNGTQEDIATDENNNTVEVGPGNDSIDSNAENSGKGQDITISNDVKKEAPDTPIPIDIKEEIDTSSSKRGTSKRKSNDSDTGVRLTRSKKPKII</sequence>
<evidence type="ECO:0000256" key="1">
    <source>
        <dbReference type="SAM" id="MobiDB-lite"/>
    </source>
</evidence>
<feature type="compositionally biased region" description="Polar residues" evidence="1">
    <location>
        <begin position="468"/>
        <end position="492"/>
    </location>
</feature>